<gene>
    <name evidence="1" type="ORF">AFULGI_00016450</name>
</gene>
<dbReference type="KEGG" id="afg:AFULGI_00016450"/>
<dbReference type="AlphaFoldDB" id="A0A075WH34"/>
<sequence>MQTSGRDILERLKERLRQNFPDDLLKSVFDTWHQFSLFEAHQGMLFIEKLKEYYSTDNEIEAKMRLFEDVFIELTTLVLTDLGLMKPEGGVIPLTVFVGISPATKEVLVVLFDNDTGKVVHSFRINELDRNIWEKELERAYEDIGSFYLTGKKYELSESELKAFAYKVIRHYMKYGEINWEILKTEIFDLKSD</sequence>
<dbReference type="Proteomes" id="UP000028501">
    <property type="component" value="Chromosome"/>
</dbReference>
<proteinExistence type="predicted"/>
<name>A0A075WH34_ARCFL</name>
<dbReference type="RefSeq" id="WP_048095786.1">
    <property type="nucleotide sequence ID" value="NZ_CP006577.1"/>
</dbReference>
<dbReference type="HOGENOM" id="CLU_1405910_0_0_2"/>
<organism evidence="1 2">
    <name type="scientific">Archaeoglobus fulgidus DSM 8774</name>
    <dbReference type="NCBI Taxonomy" id="1344584"/>
    <lineage>
        <taxon>Archaea</taxon>
        <taxon>Methanobacteriati</taxon>
        <taxon>Methanobacteriota</taxon>
        <taxon>Archaeoglobi</taxon>
        <taxon>Archaeoglobales</taxon>
        <taxon>Archaeoglobaceae</taxon>
        <taxon>Archaeoglobus</taxon>
    </lineage>
</organism>
<evidence type="ECO:0000313" key="2">
    <source>
        <dbReference type="Proteomes" id="UP000028501"/>
    </source>
</evidence>
<protein>
    <submittedName>
        <fullName evidence="1">Uncharacterized protein</fullName>
    </submittedName>
</protein>
<reference evidence="1 2" key="1">
    <citation type="submission" date="2013-07" db="EMBL/GenBank/DDBJ databases">
        <title>Genome of Archaeoglobus fulgidus.</title>
        <authorList>
            <person name="Fiebig A."/>
            <person name="Birkeland N.-K."/>
        </authorList>
    </citation>
    <scope>NUCLEOTIDE SEQUENCE [LARGE SCALE GENOMIC DNA]</scope>
    <source>
        <strain evidence="1 2">DSM 8774</strain>
    </source>
</reference>
<accession>A0A075WH34</accession>
<dbReference type="EMBL" id="CP006577">
    <property type="protein sequence ID" value="AIG98404.1"/>
    <property type="molecule type" value="Genomic_DNA"/>
</dbReference>
<dbReference type="GeneID" id="24795146"/>
<evidence type="ECO:0000313" key="1">
    <source>
        <dbReference type="EMBL" id="AIG98404.1"/>
    </source>
</evidence>